<dbReference type="Pfam" id="PF14534">
    <property type="entry name" value="DUF4440"/>
    <property type="match status" value="1"/>
</dbReference>
<evidence type="ECO:0000313" key="3">
    <source>
        <dbReference type="Proteomes" id="UP001551582"/>
    </source>
</evidence>
<evidence type="ECO:0000313" key="2">
    <source>
        <dbReference type="EMBL" id="MEU9353113.1"/>
    </source>
</evidence>
<reference evidence="2 3" key="1">
    <citation type="submission" date="2024-06" db="EMBL/GenBank/DDBJ databases">
        <title>The Natural Products Discovery Center: Release of the First 8490 Sequenced Strains for Exploring Actinobacteria Biosynthetic Diversity.</title>
        <authorList>
            <person name="Kalkreuter E."/>
            <person name="Kautsar S.A."/>
            <person name="Yang D."/>
            <person name="Bader C.D."/>
            <person name="Teijaro C.N."/>
            <person name="Fluegel L."/>
            <person name="Davis C.M."/>
            <person name="Simpson J.R."/>
            <person name="Lauterbach L."/>
            <person name="Steele A.D."/>
            <person name="Gui C."/>
            <person name="Meng S."/>
            <person name="Li G."/>
            <person name="Viehrig K."/>
            <person name="Ye F."/>
            <person name="Su P."/>
            <person name="Kiefer A.F."/>
            <person name="Nichols A."/>
            <person name="Cepeda A.J."/>
            <person name="Yan W."/>
            <person name="Fan B."/>
            <person name="Jiang Y."/>
            <person name="Adhikari A."/>
            <person name="Zheng C.-J."/>
            <person name="Schuster L."/>
            <person name="Cowan T.M."/>
            <person name="Smanski M.J."/>
            <person name="Chevrette M.G."/>
            <person name="De Carvalho L.P.S."/>
            <person name="Shen B."/>
        </authorList>
    </citation>
    <scope>NUCLEOTIDE SEQUENCE [LARGE SCALE GENOMIC DNA]</scope>
    <source>
        <strain evidence="2 3">NPDC048274</strain>
    </source>
</reference>
<dbReference type="InterPro" id="IPR027843">
    <property type="entry name" value="DUF4440"/>
</dbReference>
<gene>
    <name evidence="2" type="ORF">AB0D65_19450</name>
</gene>
<dbReference type="EMBL" id="JBEZLS010000013">
    <property type="protein sequence ID" value="MEU9353113.1"/>
    <property type="molecule type" value="Genomic_DNA"/>
</dbReference>
<comment type="caution">
    <text evidence="2">The sequence shown here is derived from an EMBL/GenBank/DDBJ whole genome shotgun (WGS) entry which is preliminary data.</text>
</comment>
<accession>A0ABV3E7I1</accession>
<organism evidence="2 3">
    <name type="scientific">Streptomyces griseoloalbus</name>
    <dbReference type="NCBI Taxonomy" id="67303"/>
    <lineage>
        <taxon>Bacteria</taxon>
        <taxon>Bacillati</taxon>
        <taxon>Actinomycetota</taxon>
        <taxon>Actinomycetes</taxon>
        <taxon>Kitasatosporales</taxon>
        <taxon>Streptomycetaceae</taxon>
        <taxon>Streptomyces</taxon>
    </lineage>
</organism>
<dbReference type="InterPro" id="IPR032710">
    <property type="entry name" value="NTF2-like_dom_sf"/>
</dbReference>
<dbReference type="RefSeq" id="WP_359982347.1">
    <property type="nucleotide sequence ID" value="NZ_JBEZLS010000013.1"/>
</dbReference>
<proteinExistence type="predicted"/>
<name>A0ABV3E7I1_9ACTN</name>
<dbReference type="Gene3D" id="3.10.450.50">
    <property type="match status" value="1"/>
</dbReference>
<dbReference type="Proteomes" id="UP001551582">
    <property type="component" value="Unassembled WGS sequence"/>
</dbReference>
<dbReference type="SUPFAM" id="SSF54427">
    <property type="entry name" value="NTF2-like"/>
    <property type="match status" value="1"/>
</dbReference>
<feature type="domain" description="DUF4440" evidence="1">
    <location>
        <begin position="17"/>
        <end position="111"/>
    </location>
</feature>
<keyword evidence="3" id="KW-1185">Reference proteome</keyword>
<sequence>MTDRDDAVDAAIAGELSLLHPQVRRSPERVGALLHPDFVEYGASGRAWDRASIIDALAGEDASDGRAYTVSGMKAVRLAPGLVHLTFDTDQDGRHAHRSSLWRHTDEGWRLYFHQATPFPTGPA</sequence>
<protein>
    <submittedName>
        <fullName evidence="2">Nuclear transport factor 2 family protein</fullName>
    </submittedName>
</protein>
<evidence type="ECO:0000259" key="1">
    <source>
        <dbReference type="Pfam" id="PF14534"/>
    </source>
</evidence>